<name>A0A084EZN4_9BACT</name>
<evidence type="ECO:0000256" key="5">
    <source>
        <dbReference type="ARBA" id="ARBA00033172"/>
    </source>
</evidence>
<comment type="function">
    <text evidence="6">Presumably involved in the processing and regular turnover of intracellular proteins. Catalyzes the removal of unsubstituted N-terminal amino acids from various peptides.</text>
</comment>
<dbReference type="InterPro" id="IPR000819">
    <property type="entry name" value="Peptidase_M17_C"/>
</dbReference>
<dbReference type="GO" id="GO:0005737">
    <property type="term" value="C:cytoplasm"/>
    <property type="evidence" value="ECO:0007669"/>
    <property type="project" value="InterPro"/>
</dbReference>
<dbReference type="Pfam" id="PF00883">
    <property type="entry name" value="Peptidase_M17"/>
    <property type="match status" value="1"/>
</dbReference>
<keyword evidence="3" id="KW-0645">Protease</keyword>
<dbReference type="InterPro" id="IPR011356">
    <property type="entry name" value="Leucine_aapep/pepB"/>
</dbReference>
<comment type="caution">
    <text evidence="10">The sequence shown here is derived from an EMBL/GenBank/DDBJ whole genome shotgun (WGS) entry which is preliminary data.</text>
</comment>
<evidence type="ECO:0000256" key="6">
    <source>
        <dbReference type="ARBA" id="ARBA00049972"/>
    </source>
</evidence>
<dbReference type="PRINTS" id="PR00481">
    <property type="entry name" value="LAMNOPPTDASE"/>
</dbReference>
<keyword evidence="11" id="KW-1185">Reference proteome</keyword>
<keyword evidence="2 10" id="KW-0031">Aminopeptidase</keyword>
<dbReference type="RefSeq" id="WP_038102501.1">
    <property type="nucleotide sequence ID" value="NZ_JFDP01000042.1"/>
</dbReference>
<accession>A0A084EZN4</accession>
<comment type="similarity">
    <text evidence="1">Belongs to the peptidase M17 family.</text>
</comment>
<organism evidence="10 11">
    <name type="scientific">Ureaplasma diversum NCTC 246</name>
    <dbReference type="NCBI Taxonomy" id="1188241"/>
    <lineage>
        <taxon>Bacteria</taxon>
        <taxon>Bacillati</taxon>
        <taxon>Mycoplasmatota</taxon>
        <taxon>Mycoplasmoidales</taxon>
        <taxon>Mycoplasmoidaceae</taxon>
        <taxon>Ureaplasma</taxon>
    </lineage>
</organism>
<evidence type="ECO:0000256" key="1">
    <source>
        <dbReference type="ARBA" id="ARBA00009528"/>
    </source>
</evidence>
<dbReference type="AlphaFoldDB" id="A0A084EZN4"/>
<proteinExistence type="inferred from homology"/>
<evidence type="ECO:0000256" key="4">
    <source>
        <dbReference type="ARBA" id="ARBA00022801"/>
    </source>
</evidence>
<evidence type="ECO:0000256" key="8">
    <source>
        <dbReference type="ARBA" id="ARBA00050061"/>
    </source>
</evidence>
<sequence length="454" mass="50631">MTLNEKKEFIYELKAVSKDHKIKGFEEEVTEHKIFGEVYQKEHYLVLTETFDSNELWRSVLGFLEKAAKPVSVDLNSFLALVPEERHESVINILVAALMYAEATPYTAKTKPTPKNIHNLVFDKKYEELVSKYTTVAEAQTFARTLQDTPSNLMTPGDFEEQIKAYFTGVKNVKINVLYRDDLLQKGMNLHYGVGKAAVSEKFQPRLVVIEYLNNSSTKEKYAFVGKGVCFDTGGYNVKTGSHMRWMKFDMSGAAIVASTVRALAVNEEKVNVVAVCPLVFNLLGAEAQKPDDLVVAYNGKTVELDNTDAEGRLILADALTYAAKDLKASKLFDIATLTGAMIYALGDTYSGVWTTSNCLWNEVSKSAEFTGELVWRLPFHNDFLKMLKSDVADIANSVSDPRGGSSRAASFLKEFTENLPYAHFDVAITADVGHKGTGVMLRTFYNIAVNQKF</sequence>
<evidence type="ECO:0000259" key="9">
    <source>
        <dbReference type="PROSITE" id="PS00631"/>
    </source>
</evidence>
<dbReference type="GO" id="GO:0030145">
    <property type="term" value="F:manganese ion binding"/>
    <property type="evidence" value="ECO:0007669"/>
    <property type="project" value="InterPro"/>
</dbReference>
<dbReference type="GO" id="GO:0006508">
    <property type="term" value="P:proteolysis"/>
    <property type="evidence" value="ECO:0007669"/>
    <property type="project" value="UniProtKB-KW"/>
</dbReference>
<evidence type="ECO:0000256" key="7">
    <source>
        <dbReference type="ARBA" id="ARBA00050021"/>
    </source>
</evidence>
<gene>
    <name evidence="10" type="primary">pepA</name>
    <name evidence="10" type="ORF">UDIV_3020</name>
</gene>
<protein>
    <recommendedName>
        <fullName evidence="7">Probable cytosol aminopeptidase</fullName>
    </recommendedName>
    <alternativeName>
        <fullName evidence="8">Leucine aminopeptidase</fullName>
    </alternativeName>
    <alternativeName>
        <fullName evidence="5">Leucyl aminopeptidase</fullName>
    </alternativeName>
</protein>
<reference evidence="10 11" key="1">
    <citation type="submission" date="2014-02" db="EMBL/GenBank/DDBJ databases">
        <title>Genome sequence of Ureaplasma diversum strain 246.</title>
        <authorList>
            <person name="Sirand-Pugnet P."/>
            <person name="Breton M."/>
            <person name="Dordet-Frisoni E."/>
            <person name="Baranowski E."/>
            <person name="Barre A."/>
            <person name="Couture C."/>
            <person name="Dupuy V."/>
            <person name="Gaurivaud P."/>
            <person name="Jacob D."/>
            <person name="Lemaitre C."/>
            <person name="Manso-Silvan L."/>
            <person name="Nikolski M."/>
            <person name="Nouvel L.-X."/>
            <person name="Poumarat F."/>
            <person name="Tardy F."/>
            <person name="Thebault P."/>
            <person name="Theil S."/>
            <person name="Citti C."/>
            <person name="Thiaucourt F."/>
            <person name="Blanchard A."/>
        </authorList>
    </citation>
    <scope>NUCLEOTIDE SEQUENCE [LARGE SCALE GENOMIC DNA]</scope>
    <source>
        <strain evidence="10 11">NCTC 246</strain>
    </source>
</reference>
<dbReference type="eggNOG" id="COG0260">
    <property type="taxonomic scope" value="Bacteria"/>
</dbReference>
<evidence type="ECO:0000313" key="11">
    <source>
        <dbReference type="Proteomes" id="UP000028537"/>
    </source>
</evidence>
<dbReference type="Proteomes" id="UP000028537">
    <property type="component" value="Unassembled WGS sequence"/>
</dbReference>
<evidence type="ECO:0000256" key="3">
    <source>
        <dbReference type="ARBA" id="ARBA00022670"/>
    </source>
</evidence>
<dbReference type="PROSITE" id="PS00631">
    <property type="entry name" value="CYTOSOL_AP"/>
    <property type="match status" value="1"/>
</dbReference>
<dbReference type="EMBL" id="JFDP01000042">
    <property type="protein sequence ID" value="KEZ23426.1"/>
    <property type="molecule type" value="Genomic_DNA"/>
</dbReference>
<dbReference type="CDD" id="cd00433">
    <property type="entry name" value="Peptidase_M17"/>
    <property type="match status" value="1"/>
</dbReference>
<dbReference type="PANTHER" id="PTHR11963:SF23">
    <property type="entry name" value="CYTOSOL AMINOPEPTIDASE"/>
    <property type="match status" value="1"/>
</dbReference>
<dbReference type="OrthoDB" id="9809354at2"/>
<feature type="domain" description="Cytosol aminopeptidase" evidence="9">
    <location>
        <begin position="307"/>
        <end position="314"/>
    </location>
</feature>
<dbReference type="SUPFAM" id="SSF53187">
    <property type="entry name" value="Zn-dependent exopeptidases"/>
    <property type="match status" value="1"/>
</dbReference>
<dbReference type="Gene3D" id="3.40.630.10">
    <property type="entry name" value="Zn peptidases"/>
    <property type="match status" value="1"/>
</dbReference>
<dbReference type="PANTHER" id="PTHR11963">
    <property type="entry name" value="LEUCINE AMINOPEPTIDASE-RELATED"/>
    <property type="match status" value="1"/>
</dbReference>
<dbReference type="NCBIfam" id="NF002080">
    <property type="entry name" value="PRK00913.3-2"/>
    <property type="match status" value="1"/>
</dbReference>
<evidence type="ECO:0000313" key="10">
    <source>
        <dbReference type="EMBL" id="KEZ23426.1"/>
    </source>
</evidence>
<dbReference type="GO" id="GO:0070006">
    <property type="term" value="F:metalloaminopeptidase activity"/>
    <property type="evidence" value="ECO:0007669"/>
    <property type="project" value="InterPro"/>
</dbReference>
<evidence type="ECO:0000256" key="2">
    <source>
        <dbReference type="ARBA" id="ARBA00022438"/>
    </source>
</evidence>
<keyword evidence="4" id="KW-0378">Hydrolase</keyword>